<evidence type="ECO:0000313" key="3">
    <source>
        <dbReference type="Proteomes" id="UP000186132"/>
    </source>
</evidence>
<organism evidence="2 3">
    <name type="scientific">Jatrophihabitans endophyticus</name>
    <dbReference type="NCBI Taxonomy" id="1206085"/>
    <lineage>
        <taxon>Bacteria</taxon>
        <taxon>Bacillati</taxon>
        <taxon>Actinomycetota</taxon>
        <taxon>Actinomycetes</taxon>
        <taxon>Jatrophihabitantales</taxon>
        <taxon>Jatrophihabitantaceae</taxon>
        <taxon>Jatrophihabitans</taxon>
    </lineage>
</organism>
<feature type="compositionally biased region" description="Basic and acidic residues" evidence="1">
    <location>
        <begin position="39"/>
        <end position="57"/>
    </location>
</feature>
<keyword evidence="3" id="KW-1185">Reference proteome</keyword>
<dbReference type="STRING" id="1206085.SAMN05443575_0880"/>
<feature type="compositionally biased region" description="Polar residues" evidence="1">
    <location>
        <begin position="217"/>
        <end position="226"/>
    </location>
</feature>
<feature type="compositionally biased region" description="Basic and acidic residues" evidence="1">
    <location>
        <begin position="196"/>
        <end position="210"/>
    </location>
</feature>
<sequence>MPTSAMSPSNQPCGFAAYAEPASSFVERGGRYEAPGEEAGGRDAPLDQGKSDAEGDHSPGPAHRPVDPGHGEQGVQDGLPFRGGLLDQRRDEPLDRVADRLAGRERPVQLRAGPFGLSGTRSVAAAGELDGGRGEPACHRPSRPGGQPGVHRAQSAGMADQEQRRGRRGRRRRPQDAGDLVEDEVALADAAGELSLRGESHGRAFRESYRQKRSRTTYRPTVTPAGSTHVVMSVTDTTSSSLTRSRGR</sequence>
<reference evidence="2 3" key="1">
    <citation type="submission" date="2016-11" db="EMBL/GenBank/DDBJ databases">
        <authorList>
            <person name="Jaros S."/>
            <person name="Januszkiewicz K."/>
            <person name="Wedrychowicz H."/>
        </authorList>
    </citation>
    <scope>NUCLEOTIDE SEQUENCE [LARGE SCALE GENOMIC DNA]</scope>
    <source>
        <strain evidence="2 3">DSM 45627</strain>
    </source>
</reference>
<evidence type="ECO:0000256" key="1">
    <source>
        <dbReference type="SAM" id="MobiDB-lite"/>
    </source>
</evidence>
<proteinExistence type="predicted"/>
<feature type="region of interest" description="Disordered" evidence="1">
    <location>
        <begin position="27"/>
        <end position="180"/>
    </location>
</feature>
<feature type="compositionally biased region" description="Basic and acidic residues" evidence="1">
    <location>
        <begin position="87"/>
        <end position="108"/>
    </location>
</feature>
<name>A0A1M5EFI3_9ACTN</name>
<gene>
    <name evidence="2" type="ORF">SAMN05443575_0880</name>
</gene>
<protein>
    <submittedName>
        <fullName evidence="2">Uncharacterized protein</fullName>
    </submittedName>
</protein>
<feature type="region of interest" description="Disordered" evidence="1">
    <location>
        <begin position="196"/>
        <end position="227"/>
    </location>
</feature>
<accession>A0A1M5EFI3</accession>
<dbReference type="AlphaFoldDB" id="A0A1M5EFI3"/>
<dbReference type="Proteomes" id="UP000186132">
    <property type="component" value="Unassembled WGS sequence"/>
</dbReference>
<dbReference type="EMBL" id="FQVU01000001">
    <property type="protein sequence ID" value="SHF78053.1"/>
    <property type="molecule type" value="Genomic_DNA"/>
</dbReference>
<evidence type="ECO:0000313" key="2">
    <source>
        <dbReference type="EMBL" id="SHF78053.1"/>
    </source>
</evidence>